<gene>
    <name evidence="2" type="ORF">KC685_01020</name>
</gene>
<dbReference type="GO" id="GO:0003677">
    <property type="term" value="F:DNA binding"/>
    <property type="evidence" value="ECO:0007669"/>
    <property type="project" value="UniProtKB-KW"/>
</dbReference>
<dbReference type="PANTHER" id="PTHR34988">
    <property type="entry name" value="PROTEIN, PUTATIVE-RELATED"/>
    <property type="match status" value="1"/>
</dbReference>
<evidence type="ECO:0000313" key="3">
    <source>
        <dbReference type="Proteomes" id="UP000741282"/>
    </source>
</evidence>
<dbReference type="Pfam" id="PF03479">
    <property type="entry name" value="PCC"/>
    <property type="match status" value="1"/>
</dbReference>
<dbReference type="PROSITE" id="PS51742">
    <property type="entry name" value="PPC"/>
    <property type="match status" value="1"/>
</dbReference>
<reference evidence="2" key="2">
    <citation type="journal article" date="2021" name="Microbiome">
        <title>Successional dynamics and alternative stable states in a saline activated sludge microbial community over 9 years.</title>
        <authorList>
            <person name="Wang Y."/>
            <person name="Ye J."/>
            <person name="Ju F."/>
            <person name="Liu L."/>
            <person name="Boyd J.A."/>
            <person name="Deng Y."/>
            <person name="Parks D.H."/>
            <person name="Jiang X."/>
            <person name="Yin X."/>
            <person name="Woodcroft B.J."/>
            <person name="Tyson G.W."/>
            <person name="Hugenholtz P."/>
            <person name="Polz M.F."/>
            <person name="Zhang T."/>
        </authorList>
    </citation>
    <scope>NUCLEOTIDE SEQUENCE</scope>
    <source>
        <strain evidence="2">HKST-UBA17</strain>
    </source>
</reference>
<comment type="caution">
    <text evidence="2">The sequence shown here is derived from an EMBL/GenBank/DDBJ whole genome shotgun (WGS) entry which is preliminary data.</text>
</comment>
<organism evidence="2 3">
    <name type="scientific">Candidatus Dojkabacteria bacterium</name>
    <dbReference type="NCBI Taxonomy" id="2099670"/>
    <lineage>
        <taxon>Bacteria</taxon>
        <taxon>Candidatus Dojkabacteria</taxon>
    </lineage>
</organism>
<dbReference type="PANTHER" id="PTHR34988:SF1">
    <property type="entry name" value="DNA-BINDING PROTEIN"/>
    <property type="match status" value="1"/>
</dbReference>
<name>A0A955I1N4_9BACT</name>
<protein>
    <submittedName>
        <fullName evidence="2">DNA-binding protein</fullName>
    </submittedName>
</protein>
<reference evidence="2" key="1">
    <citation type="submission" date="2020-04" db="EMBL/GenBank/DDBJ databases">
        <authorList>
            <person name="Zhang T."/>
        </authorList>
    </citation>
    <scope>NUCLEOTIDE SEQUENCE</scope>
    <source>
        <strain evidence="2">HKST-UBA17</strain>
    </source>
</reference>
<dbReference type="Proteomes" id="UP000741282">
    <property type="component" value="Unassembled WGS sequence"/>
</dbReference>
<sequence>MKNYAVRLNRGQDVKNSILKFVKENDMSAAVMISSVGSLSKVCFRLPVQEGKKIEVFTLEEEMEIISINGRVSANGHAHLHISICDRKGCVFGGHLLDGCIVRTTLEIVILDLEDKRFITEVDDETGFDELVIKKVLD</sequence>
<dbReference type="EMBL" id="JAGQLN010000003">
    <property type="protein sequence ID" value="MCA9376484.1"/>
    <property type="molecule type" value="Genomic_DNA"/>
</dbReference>
<evidence type="ECO:0000259" key="1">
    <source>
        <dbReference type="PROSITE" id="PS51742"/>
    </source>
</evidence>
<feature type="domain" description="PPC" evidence="1">
    <location>
        <begin position="1"/>
        <end position="134"/>
    </location>
</feature>
<dbReference type="AlphaFoldDB" id="A0A955I1N4"/>
<accession>A0A955I1N4</accession>
<dbReference type="SUPFAM" id="SSF117856">
    <property type="entry name" value="AF0104/ALDC/Ptd012-like"/>
    <property type="match status" value="1"/>
</dbReference>
<dbReference type="InterPro" id="IPR005175">
    <property type="entry name" value="PPC_dom"/>
</dbReference>
<dbReference type="CDD" id="cd11378">
    <property type="entry name" value="DUF296"/>
    <property type="match status" value="1"/>
</dbReference>
<dbReference type="Gene3D" id="3.30.1330.80">
    <property type="entry name" value="Hypothetical protein, similar to alpha- acetolactate decarboxylase, domain 2"/>
    <property type="match status" value="1"/>
</dbReference>
<proteinExistence type="predicted"/>
<keyword evidence="2" id="KW-0238">DNA-binding</keyword>
<evidence type="ECO:0000313" key="2">
    <source>
        <dbReference type="EMBL" id="MCA9376484.1"/>
    </source>
</evidence>